<sequence>MEALNILSSIVIITAVGAVVYKTAKLFYKLITNADLTVTNKRTGKSIKMGAHPTPGFAEKLLDVINS</sequence>
<keyword evidence="1" id="KW-0472">Membrane</keyword>
<name>A0A9X1Q9C8_9BACT</name>
<keyword evidence="1" id="KW-0812">Transmembrane</keyword>
<comment type="caution">
    <text evidence="2">The sequence shown here is derived from an EMBL/GenBank/DDBJ whole genome shotgun (WGS) entry which is preliminary data.</text>
</comment>
<feature type="transmembrane region" description="Helical" evidence="1">
    <location>
        <begin position="6"/>
        <end position="24"/>
    </location>
</feature>
<evidence type="ECO:0000313" key="2">
    <source>
        <dbReference type="EMBL" id="MCF2496889.1"/>
    </source>
</evidence>
<dbReference type="Proteomes" id="UP001139411">
    <property type="component" value="Unassembled WGS sequence"/>
</dbReference>
<evidence type="ECO:0000313" key="3">
    <source>
        <dbReference type="Proteomes" id="UP001139411"/>
    </source>
</evidence>
<proteinExistence type="predicted"/>
<protein>
    <submittedName>
        <fullName evidence="2">Uncharacterized protein</fullName>
    </submittedName>
</protein>
<gene>
    <name evidence="2" type="ORF">L0661_01125</name>
</gene>
<accession>A0A9X1Q9C8</accession>
<evidence type="ECO:0000256" key="1">
    <source>
        <dbReference type="SAM" id="Phobius"/>
    </source>
</evidence>
<organism evidence="2 3">
    <name type="scientific">Dyadobacter chenhuakuii</name>
    <dbReference type="NCBI Taxonomy" id="2909339"/>
    <lineage>
        <taxon>Bacteria</taxon>
        <taxon>Pseudomonadati</taxon>
        <taxon>Bacteroidota</taxon>
        <taxon>Cytophagia</taxon>
        <taxon>Cytophagales</taxon>
        <taxon>Spirosomataceae</taxon>
        <taxon>Dyadobacter</taxon>
    </lineage>
</organism>
<dbReference type="EMBL" id="JAKFFV010000002">
    <property type="protein sequence ID" value="MCF2496889.1"/>
    <property type="molecule type" value="Genomic_DNA"/>
</dbReference>
<dbReference type="RefSeq" id="WP_233796180.1">
    <property type="nucleotide sequence ID" value="NZ_JAKFFV010000002.1"/>
</dbReference>
<dbReference type="AlphaFoldDB" id="A0A9X1Q9C8"/>
<reference evidence="2" key="1">
    <citation type="submission" date="2022-01" db="EMBL/GenBank/DDBJ databases">
        <title>Novel species in genus Dyadobacter.</title>
        <authorList>
            <person name="Ma C."/>
        </authorList>
    </citation>
    <scope>NUCLEOTIDE SEQUENCE</scope>
    <source>
        <strain evidence="2">CY357</strain>
    </source>
</reference>
<keyword evidence="1" id="KW-1133">Transmembrane helix</keyword>